<feature type="non-terminal residue" evidence="2">
    <location>
        <position position="66"/>
    </location>
</feature>
<dbReference type="RefSeq" id="WP_182580158.1">
    <property type="nucleotide sequence ID" value="NZ_JACIUY010000039.1"/>
</dbReference>
<gene>
    <name evidence="2" type="ORF">H5R63_00875</name>
</gene>
<accession>A0A7W3TY03</accession>
<dbReference type="InterPro" id="IPR002560">
    <property type="entry name" value="Transposase_DDE"/>
</dbReference>
<dbReference type="Pfam" id="PF01610">
    <property type="entry name" value="DDE_Tnp_ISL3"/>
    <property type="match status" value="1"/>
</dbReference>
<evidence type="ECO:0000313" key="2">
    <source>
        <dbReference type="EMBL" id="MBB1085369.1"/>
    </source>
</evidence>
<comment type="caution">
    <text evidence="2">The sequence shown here is derived from an EMBL/GenBank/DDBJ whole genome shotgun (WGS) entry which is preliminary data.</text>
</comment>
<sequence>ERDPKLLQAVLQNYQTTNTEMDTTISTLRKNQQAVINSTKYEFSNGPLEGINRKIKTLKRTCYGFA</sequence>
<feature type="non-terminal residue" evidence="2">
    <location>
        <position position="1"/>
    </location>
</feature>
<dbReference type="EMBL" id="JACIUY010000039">
    <property type="protein sequence ID" value="MBB1085369.1"/>
    <property type="molecule type" value="Genomic_DNA"/>
</dbReference>
<protein>
    <submittedName>
        <fullName evidence="2">Transposase</fullName>
    </submittedName>
</protein>
<reference evidence="2 3" key="1">
    <citation type="submission" date="2020-07" db="EMBL/GenBank/DDBJ databases">
        <title>Description of Limosilactobacillus balticus sp. nov., Limosilactobacillus agrestis sp. nov., Limosilactobacillus albertensis sp. nov., Limosilactobacillus rudii sp. nov., Limosilactobacillus fastidiosus sp. nov., five novel Limosilactobacillus species isolated from the vertebrate gastrointestinal tract, and proposal of 6 subspecies of Limosilactobacillus reuteri adapted to the gastrointestinal tract of specific vertebrate hosts.</title>
        <authorList>
            <person name="Li F."/>
            <person name="Cheng C."/>
            <person name="Zheng J."/>
            <person name="Quevedo R.M."/>
            <person name="Li J."/>
            <person name="Roos S."/>
            <person name="Gaenzle M.G."/>
            <person name="Walter J."/>
        </authorList>
    </citation>
    <scope>NUCLEOTIDE SEQUENCE [LARGE SCALE GENOMIC DNA]</scope>
    <source>
        <strain evidence="2 3">WF-MA3-C</strain>
    </source>
</reference>
<proteinExistence type="predicted"/>
<organism evidence="2 3">
    <name type="scientific">Limosilactobacillus fastidiosus</name>
    <dbReference type="NCBI Taxonomy" id="2759855"/>
    <lineage>
        <taxon>Bacteria</taxon>
        <taxon>Bacillati</taxon>
        <taxon>Bacillota</taxon>
        <taxon>Bacilli</taxon>
        <taxon>Lactobacillales</taxon>
        <taxon>Lactobacillaceae</taxon>
        <taxon>Limosilactobacillus</taxon>
    </lineage>
</organism>
<dbReference type="Proteomes" id="UP000518255">
    <property type="component" value="Unassembled WGS sequence"/>
</dbReference>
<name>A0A7W3TY03_9LACO</name>
<feature type="domain" description="Transposase IS204/IS1001/IS1096/IS1165 DDE" evidence="1">
    <location>
        <begin position="5"/>
        <end position="65"/>
    </location>
</feature>
<dbReference type="AlphaFoldDB" id="A0A7W3TY03"/>
<evidence type="ECO:0000259" key="1">
    <source>
        <dbReference type="Pfam" id="PF01610"/>
    </source>
</evidence>
<evidence type="ECO:0000313" key="3">
    <source>
        <dbReference type="Proteomes" id="UP000518255"/>
    </source>
</evidence>